<keyword evidence="2" id="KW-1185">Reference proteome</keyword>
<dbReference type="AlphaFoldDB" id="A0AA88AFR5"/>
<protein>
    <submittedName>
        <fullName evidence="1">Uncharacterized protein</fullName>
    </submittedName>
</protein>
<name>A0AA88AFR5_FICCA</name>
<evidence type="ECO:0000313" key="1">
    <source>
        <dbReference type="EMBL" id="GMN51275.1"/>
    </source>
</evidence>
<gene>
    <name evidence="1" type="ORF">TIFTF001_020435</name>
</gene>
<sequence length="68" mass="7659">MGRKQRIEIELSSFNRVVISSLSSFFAVMICSPSPAERHRLLTAIAIPSNPDHASSLRSHRAHRCRDN</sequence>
<comment type="caution">
    <text evidence="1">The sequence shown here is derived from an EMBL/GenBank/DDBJ whole genome shotgun (WGS) entry which is preliminary data.</text>
</comment>
<organism evidence="1 2">
    <name type="scientific">Ficus carica</name>
    <name type="common">Common fig</name>
    <dbReference type="NCBI Taxonomy" id="3494"/>
    <lineage>
        <taxon>Eukaryota</taxon>
        <taxon>Viridiplantae</taxon>
        <taxon>Streptophyta</taxon>
        <taxon>Embryophyta</taxon>
        <taxon>Tracheophyta</taxon>
        <taxon>Spermatophyta</taxon>
        <taxon>Magnoliopsida</taxon>
        <taxon>eudicotyledons</taxon>
        <taxon>Gunneridae</taxon>
        <taxon>Pentapetalae</taxon>
        <taxon>rosids</taxon>
        <taxon>fabids</taxon>
        <taxon>Rosales</taxon>
        <taxon>Moraceae</taxon>
        <taxon>Ficeae</taxon>
        <taxon>Ficus</taxon>
    </lineage>
</organism>
<proteinExistence type="predicted"/>
<accession>A0AA88AFR5</accession>
<dbReference type="EMBL" id="BTGU01000037">
    <property type="protein sequence ID" value="GMN51275.1"/>
    <property type="molecule type" value="Genomic_DNA"/>
</dbReference>
<evidence type="ECO:0000313" key="2">
    <source>
        <dbReference type="Proteomes" id="UP001187192"/>
    </source>
</evidence>
<reference evidence="1" key="1">
    <citation type="submission" date="2023-07" db="EMBL/GenBank/DDBJ databases">
        <title>draft genome sequence of fig (Ficus carica).</title>
        <authorList>
            <person name="Takahashi T."/>
            <person name="Nishimura K."/>
        </authorList>
    </citation>
    <scope>NUCLEOTIDE SEQUENCE</scope>
</reference>
<dbReference type="Proteomes" id="UP001187192">
    <property type="component" value="Unassembled WGS sequence"/>
</dbReference>